<organism evidence="15 16">
    <name type="scientific">Quercus rubra</name>
    <name type="common">Northern red oak</name>
    <name type="synonym">Quercus borealis</name>
    <dbReference type="NCBI Taxonomy" id="3512"/>
    <lineage>
        <taxon>Eukaryota</taxon>
        <taxon>Viridiplantae</taxon>
        <taxon>Streptophyta</taxon>
        <taxon>Embryophyta</taxon>
        <taxon>Tracheophyta</taxon>
        <taxon>Spermatophyta</taxon>
        <taxon>Magnoliopsida</taxon>
        <taxon>eudicotyledons</taxon>
        <taxon>Gunneridae</taxon>
        <taxon>Pentapetalae</taxon>
        <taxon>rosids</taxon>
        <taxon>fabids</taxon>
        <taxon>Fagales</taxon>
        <taxon>Fagaceae</taxon>
        <taxon>Quercus</taxon>
    </lineage>
</organism>
<keyword evidence="6 13" id="KW-0547">Nucleotide-binding</keyword>
<comment type="subcellular location">
    <subcellularLocation>
        <location evidence="1">Membrane</location>
        <topology evidence="1">Single-pass type I membrane protein</topology>
    </subcellularLocation>
</comment>
<evidence type="ECO:0000256" key="6">
    <source>
        <dbReference type="ARBA" id="ARBA00022741"/>
    </source>
</evidence>
<dbReference type="InterPro" id="IPR011009">
    <property type="entry name" value="Kinase-like_dom_sf"/>
</dbReference>
<dbReference type="InterPro" id="IPR017441">
    <property type="entry name" value="Protein_kinase_ATP_BS"/>
</dbReference>
<proteinExistence type="predicted"/>
<keyword evidence="9" id="KW-1133">Transmembrane helix</keyword>
<evidence type="ECO:0000256" key="11">
    <source>
        <dbReference type="ARBA" id="ARBA00047558"/>
    </source>
</evidence>
<dbReference type="PANTHER" id="PTHR27005">
    <property type="entry name" value="WALL-ASSOCIATED RECEPTOR KINASE-LIKE 21"/>
    <property type="match status" value="1"/>
</dbReference>
<dbReference type="GO" id="GO:0005886">
    <property type="term" value="C:plasma membrane"/>
    <property type="evidence" value="ECO:0007669"/>
    <property type="project" value="TreeGrafter"/>
</dbReference>
<dbReference type="GO" id="GO:0007166">
    <property type="term" value="P:cell surface receptor signaling pathway"/>
    <property type="evidence" value="ECO:0007669"/>
    <property type="project" value="InterPro"/>
</dbReference>
<dbReference type="SUPFAM" id="SSF56112">
    <property type="entry name" value="Protein kinase-like (PK-like)"/>
    <property type="match status" value="1"/>
</dbReference>
<evidence type="ECO:0000256" key="9">
    <source>
        <dbReference type="ARBA" id="ARBA00022989"/>
    </source>
</evidence>
<dbReference type="PROSITE" id="PS00107">
    <property type="entry name" value="PROTEIN_KINASE_ATP"/>
    <property type="match status" value="1"/>
</dbReference>
<dbReference type="EMBL" id="JAXUIC010000005">
    <property type="protein sequence ID" value="KAK4587678.1"/>
    <property type="molecule type" value="Genomic_DNA"/>
</dbReference>
<dbReference type="InterPro" id="IPR000719">
    <property type="entry name" value="Prot_kinase_dom"/>
</dbReference>
<keyword evidence="5" id="KW-0732">Signal</keyword>
<dbReference type="PROSITE" id="PS50011">
    <property type="entry name" value="PROTEIN_KINASE_DOM"/>
    <property type="match status" value="1"/>
</dbReference>
<dbReference type="Pfam" id="PF07714">
    <property type="entry name" value="PK_Tyr_Ser-Thr"/>
    <property type="match status" value="1"/>
</dbReference>
<evidence type="ECO:0000256" key="5">
    <source>
        <dbReference type="ARBA" id="ARBA00022729"/>
    </source>
</evidence>
<evidence type="ECO:0000256" key="4">
    <source>
        <dbReference type="ARBA" id="ARBA00022692"/>
    </source>
</evidence>
<evidence type="ECO:0000256" key="8">
    <source>
        <dbReference type="ARBA" id="ARBA00022840"/>
    </source>
</evidence>
<evidence type="ECO:0000256" key="3">
    <source>
        <dbReference type="ARBA" id="ARBA00022679"/>
    </source>
</evidence>
<name>A0AAN7IN06_QUERU</name>
<dbReference type="AlphaFoldDB" id="A0AAN7IN06"/>
<evidence type="ECO:0000256" key="7">
    <source>
        <dbReference type="ARBA" id="ARBA00022777"/>
    </source>
</evidence>
<evidence type="ECO:0000259" key="14">
    <source>
        <dbReference type="PROSITE" id="PS50011"/>
    </source>
</evidence>
<keyword evidence="4" id="KW-0812">Transmembrane</keyword>
<feature type="domain" description="Protein kinase" evidence="14">
    <location>
        <begin position="67"/>
        <end position="191"/>
    </location>
</feature>
<accession>A0AAN7IN06</accession>
<protein>
    <recommendedName>
        <fullName evidence="14">Protein kinase domain-containing protein</fullName>
    </recommendedName>
</protein>
<evidence type="ECO:0000313" key="16">
    <source>
        <dbReference type="Proteomes" id="UP001324115"/>
    </source>
</evidence>
<reference evidence="15 16" key="1">
    <citation type="journal article" date="2023" name="G3 (Bethesda)">
        <title>A haplotype-resolved chromosome-scale genome for Quercus rubra L. provides insights into the genetics of adaptive traits for red oak species.</title>
        <authorList>
            <person name="Kapoor B."/>
            <person name="Jenkins J."/>
            <person name="Schmutz J."/>
            <person name="Zhebentyayeva T."/>
            <person name="Kuelheim C."/>
            <person name="Coggeshall M."/>
            <person name="Heim C."/>
            <person name="Lasky J.R."/>
            <person name="Leites L."/>
            <person name="Islam-Faridi N."/>
            <person name="Romero-Severson J."/>
            <person name="DeLeo V.L."/>
            <person name="Lucas S.M."/>
            <person name="Lazic D."/>
            <person name="Gailing O."/>
            <person name="Carlson J."/>
            <person name="Staton M."/>
        </authorList>
    </citation>
    <scope>NUCLEOTIDE SEQUENCE [LARGE SCALE GENOMIC DNA]</scope>
    <source>
        <strain evidence="15">Pseudo-F2</strain>
    </source>
</reference>
<comment type="catalytic activity">
    <reaction evidence="11">
        <text>L-seryl-[protein] + ATP = O-phospho-L-seryl-[protein] + ADP + H(+)</text>
        <dbReference type="Rhea" id="RHEA:17989"/>
        <dbReference type="Rhea" id="RHEA-COMP:9863"/>
        <dbReference type="Rhea" id="RHEA-COMP:11604"/>
        <dbReference type="ChEBI" id="CHEBI:15378"/>
        <dbReference type="ChEBI" id="CHEBI:29999"/>
        <dbReference type="ChEBI" id="CHEBI:30616"/>
        <dbReference type="ChEBI" id="CHEBI:83421"/>
        <dbReference type="ChEBI" id="CHEBI:456216"/>
    </reaction>
</comment>
<keyword evidence="2" id="KW-0723">Serine/threonine-protein kinase</keyword>
<keyword evidence="8 13" id="KW-0067">ATP-binding</keyword>
<evidence type="ECO:0000256" key="2">
    <source>
        <dbReference type="ARBA" id="ARBA00022527"/>
    </source>
</evidence>
<comment type="catalytic activity">
    <reaction evidence="12">
        <text>L-threonyl-[protein] + ATP = O-phospho-L-threonyl-[protein] + ADP + H(+)</text>
        <dbReference type="Rhea" id="RHEA:46608"/>
        <dbReference type="Rhea" id="RHEA-COMP:11060"/>
        <dbReference type="Rhea" id="RHEA-COMP:11605"/>
        <dbReference type="ChEBI" id="CHEBI:15378"/>
        <dbReference type="ChEBI" id="CHEBI:30013"/>
        <dbReference type="ChEBI" id="CHEBI:30616"/>
        <dbReference type="ChEBI" id="CHEBI:61977"/>
        <dbReference type="ChEBI" id="CHEBI:456216"/>
    </reaction>
</comment>
<keyword evidence="3" id="KW-0808">Transferase</keyword>
<keyword evidence="10" id="KW-0472">Membrane</keyword>
<dbReference type="Gene3D" id="3.30.200.20">
    <property type="entry name" value="Phosphorylase Kinase, domain 1"/>
    <property type="match status" value="1"/>
</dbReference>
<dbReference type="FunFam" id="3.30.200.20:FF:000043">
    <property type="entry name" value="Wall-associated receptor kinase 2"/>
    <property type="match status" value="1"/>
</dbReference>
<feature type="binding site" evidence="13">
    <location>
        <position position="96"/>
    </location>
    <ligand>
        <name>ATP</name>
        <dbReference type="ChEBI" id="CHEBI:30616"/>
    </ligand>
</feature>
<evidence type="ECO:0000256" key="1">
    <source>
        <dbReference type="ARBA" id="ARBA00004479"/>
    </source>
</evidence>
<comment type="caution">
    <text evidence="15">The sequence shown here is derived from an EMBL/GenBank/DDBJ whole genome shotgun (WGS) entry which is preliminary data.</text>
</comment>
<evidence type="ECO:0000256" key="12">
    <source>
        <dbReference type="ARBA" id="ARBA00047951"/>
    </source>
</evidence>
<dbReference type="PANTHER" id="PTHR27005:SF468">
    <property type="entry name" value="OS01G0310500 PROTEIN"/>
    <property type="match status" value="1"/>
</dbReference>
<evidence type="ECO:0000256" key="10">
    <source>
        <dbReference type="ARBA" id="ARBA00023136"/>
    </source>
</evidence>
<gene>
    <name evidence="15" type="ORF">RGQ29_018906</name>
</gene>
<evidence type="ECO:0000313" key="15">
    <source>
        <dbReference type="EMBL" id="KAK4587678.1"/>
    </source>
</evidence>
<dbReference type="GO" id="GO:0005524">
    <property type="term" value="F:ATP binding"/>
    <property type="evidence" value="ECO:0007669"/>
    <property type="project" value="UniProtKB-UniRule"/>
</dbReference>
<evidence type="ECO:0000256" key="13">
    <source>
        <dbReference type="PROSITE-ProRule" id="PRU10141"/>
    </source>
</evidence>
<dbReference type="GO" id="GO:0004674">
    <property type="term" value="F:protein serine/threonine kinase activity"/>
    <property type="evidence" value="ECO:0007669"/>
    <property type="project" value="UniProtKB-KW"/>
</dbReference>
<keyword evidence="7" id="KW-0418">Kinase</keyword>
<dbReference type="InterPro" id="IPR001245">
    <property type="entry name" value="Ser-Thr/Tyr_kinase_cat_dom"/>
</dbReference>
<sequence>MSLIAIIVVCYLMNFGIKKRRLVKLKEKYFQKNGGLVLQQQLSSEEGSSRAFKIFTAKELEKATNNYHESKIIGQGGFGTVFKGSLSNNRIVAIKKSKIVYKIQEKFINEVVVLSPINHRNVIKLLGCCLETPIPLLVYEFVSNGTLFNHIHHDRKHHIHHIIMGNSFENSYRNSRSTIIFALYYFYTYNS</sequence>
<dbReference type="Proteomes" id="UP001324115">
    <property type="component" value="Unassembled WGS sequence"/>
</dbReference>
<dbReference type="InterPro" id="IPR045274">
    <property type="entry name" value="WAK-like"/>
</dbReference>
<keyword evidence="16" id="KW-1185">Reference proteome</keyword>